<dbReference type="EMBL" id="JYDT01002111">
    <property type="protein sequence ID" value="KRY63668.1"/>
    <property type="molecule type" value="Genomic_DNA"/>
</dbReference>
<name>A0A0V1DQF5_TRIPS</name>
<dbReference type="AlphaFoldDB" id="A0A0V1DQF5"/>
<reference evidence="1 2" key="1">
    <citation type="submission" date="2015-01" db="EMBL/GenBank/DDBJ databases">
        <title>Evolution of Trichinella species and genotypes.</title>
        <authorList>
            <person name="Korhonen P.K."/>
            <person name="Edoardo P."/>
            <person name="Giuseppe L.R."/>
            <person name="Gasser R.B."/>
        </authorList>
    </citation>
    <scope>NUCLEOTIDE SEQUENCE [LARGE SCALE GENOMIC DNA]</scope>
    <source>
        <strain evidence="1">ISS470</strain>
    </source>
</reference>
<protein>
    <submittedName>
        <fullName evidence="1">Uncharacterized protein</fullName>
    </submittedName>
</protein>
<keyword evidence="2" id="KW-1185">Reference proteome</keyword>
<gene>
    <name evidence="1" type="ORF">T4D_11024</name>
</gene>
<dbReference type="Proteomes" id="UP000054995">
    <property type="component" value="Unassembled WGS sequence"/>
</dbReference>
<accession>A0A0V1DQF5</accession>
<comment type="caution">
    <text evidence="1">The sequence shown here is derived from an EMBL/GenBank/DDBJ whole genome shotgun (WGS) entry which is preliminary data.</text>
</comment>
<proteinExistence type="predicted"/>
<evidence type="ECO:0000313" key="2">
    <source>
        <dbReference type="Proteomes" id="UP000054995"/>
    </source>
</evidence>
<organism evidence="1 2">
    <name type="scientific">Trichinella pseudospiralis</name>
    <name type="common">Parasitic roundworm</name>
    <dbReference type="NCBI Taxonomy" id="6337"/>
    <lineage>
        <taxon>Eukaryota</taxon>
        <taxon>Metazoa</taxon>
        <taxon>Ecdysozoa</taxon>
        <taxon>Nematoda</taxon>
        <taxon>Enoplea</taxon>
        <taxon>Dorylaimia</taxon>
        <taxon>Trichinellida</taxon>
        <taxon>Trichinellidae</taxon>
        <taxon>Trichinella</taxon>
    </lineage>
</organism>
<sequence>MPFNELRLSLSLKITKSEAERHNIYNKKRSRTT</sequence>
<evidence type="ECO:0000313" key="1">
    <source>
        <dbReference type="EMBL" id="KRY63668.1"/>
    </source>
</evidence>